<accession>A0ABY7FWT2</accession>
<reference evidence="1" key="1">
    <citation type="submission" date="2022-11" db="EMBL/GenBank/DDBJ databases">
        <title>Centuries of genome instability and evolution in soft-shell clam transmissible cancer (bioRxiv).</title>
        <authorList>
            <person name="Hart S.F.M."/>
            <person name="Yonemitsu M.A."/>
            <person name="Giersch R.M."/>
            <person name="Beal B.F."/>
            <person name="Arriagada G."/>
            <person name="Davis B.W."/>
            <person name="Ostrander E.A."/>
            <person name="Goff S.P."/>
            <person name="Metzger M.J."/>
        </authorList>
    </citation>
    <scope>NUCLEOTIDE SEQUENCE</scope>
    <source>
        <strain evidence="1">MELC-2E11</strain>
        <tissue evidence="1">Siphon/mantle</tissue>
    </source>
</reference>
<proteinExistence type="predicted"/>
<protein>
    <submittedName>
        <fullName evidence="1">Uncharacterized protein</fullName>
    </submittedName>
</protein>
<sequence length="98" mass="11261">MVHNMRKYHIKIWLSIKKQVIERAIYLFNVYASDVQGMKILQNVFNDCMVFVLLFRGNIKCIINVDPARSLEDAVSTVPKLDENGQPIANPIEPVIMT</sequence>
<evidence type="ECO:0000313" key="1">
    <source>
        <dbReference type="EMBL" id="WAR26647.1"/>
    </source>
</evidence>
<dbReference type="Proteomes" id="UP001164746">
    <property type="component" value="Chromosome 14"/>
</dbReference>
<name>A0ABY7FWT2_MYAAR</name>
<gene>
    <name evidence="1" type="ORF">MAR_012351</name>
</gene>
<evidence type="ECO:0000313" key="2">
    <source>
        <dbReference type="Proteomes" id="UP001164746"/>
    </source>
</evidence>
<dbReference type="EMBL" id="CP111025">
    <property type="protein sequence ID" value="WAR26647.1"/>
    <property type="molecule type" value="Genomic_DNA"/>
</dbReference>
<organism evidence="1 2">
    <name type="scientific">Mya arenaria</name>
    <name type="common">Soft-shell clam</name>
    <dbReference type="NCBI Taxonomy" id="6604"/>
    <lineage>
        <taxon>Eukaryota</taxon>
        <taxon>Metazoa</taxon>
        <taxon>Spiralia</taxon>
        <taxon>Lophotrochozoa</taxon>
        <taxon>Mollusca</taxon>
        <taxon>Bivalvia</taxon>
        <taxon>Autobranchia</taxon>
        <taxon>Heteroconchia</taxon>
        <taxon>Euheterodonta</taxon>
        <taxon>Imparidentia</taxon>
        <taxon>Neoheterodontei</taxon>
        <taxon>Myida</taxon>
        <taxon>Myoidea</taxon>
        <taxon>Myidae</taxon>
        <taxon>Mya</taxon>
    </lineage>
</organism>
<keyword evidence="2" id="KW-1185">Reference proteome</keyword>